<name>A0A1H2ZKR2_9PSEU</name>
<dbReference type="Gene3D" id="1.10.287.1060">
    <property type="entry name" value="ESAT-6-like"/>
    <property type="match status" value="1"/>
</dbReference>
<accession>A0A1H2ZKR2</accession>
<dbReference type="AlphaFoldDB" id="A0A1H2ZKR2"/>
<dbReference type="Proteomes" id="UP000199529">
    <property type="component" value="Unassembled WGS sequence"/>
</dbReference>
<evidence type="ECO:0000313" key="1">
    <source>
        <dbReference type="EMBL" id="SDX17975.1"/>
    </source>
</evidence>
<gene>
    <name evidence="1" type="ORF">SAMN05216215_100893</name>
</gene>
<reference evidence="2" key="1">
    <citation type="submission" date="2016-10" db="EMBL/GenBank/DDBJ databases">
        <authorList>
            <person name="Varghese N."/>
            <person name="Submissions S."/>
        </authorList>
    </citation>
    <scope>NUCLEOTIDE SEQUENCE [LARGE SCALE GENOMIC DNA]</scope>
    <source>
        <strain evidence="2">CGMCC 4.3530</strain>
    </source>
</reference>
<dbReference type="OrthoDB" id="3697044at2"/>
<evidence type="ECO:0000313" key="2">
    <source>
        <dbReference type="Proteomes" id="UP000199529"/>
    </source>
</evidence>
<protein>
    <recommendedName>
        <fullName evidence="3">WXG100 family type VII secretion target</fullName>
    </recommendedName>
</protein>
<dbReference type="RefSeq" id="WP_093264581.1">
    <property type="nucleotide sequence ID" value="NZ_FNOK01000008.1"/>
</dbReference>
<dbReference type="STRING" id="418495.SAMN05216215_100893"/>
<organism evidence="1 2">
    <name type="scientific">Saccharopolyspora shandongensis</name>
    <dbReference type="NCBI Taxonomy" id="418495"/>
    <lineage>
        <taxon>Bacteria</taxon>
        <taxon>Bacillati</taxon>
        <taxon>Actinomycetota</taxon>
        <taxon>Actinomycetes</taxon>
        <taxon>Pseudonocardiales</taxon>
        <taxon>Pseudonocardiaceae</taxon>
        <taxon>Saccharopolyspora</taxon>
    </lineage>
</organism>
<proteinExistence type="predicted"/>
<evidence type="ECO:0008006" key="3">
    <source>
        <dbReference type="Google" id="ProtNLM"/>
    </source>
</evidence>
<dbReference type="EMBL" id="FNOK01000008">
    <property type="protein sequence ID" value="SDX17975.1"/>
    <property type="molecule type" value="Genomic_DNA"/>
</dbReference>
<keyword evidence="2" id="KW-1185">Reference proteome</keyword>
<sequence>MIYAGGPSSDTVAMNFGAVDNAGGALVRYSGAIGNALGELDTALGPVRETWYQSGSQSGSDARIAEANLRGALGEMTQIINNLGSLLSRSAMDGAALDSALAGKFQQGA</sequence>
<dbReference type="InterPro" id="IPR036689">
    <property type="entry name" value="ESAT-6-like_sf"/>
</dbReference>
<dbReference type="SUPFAM" id="SSF140453">
    <property type="entry name" value="EsxAB dimer-like"/>
    <property type="match status" value="1"/>
</dbReference>